<dbReference type="InterPro" id="IPR001585">
    <property type="entry name" value="TAL/FSA"/>
</dbReference>
<evidence type="ECO:0000256" key="8">
    <source>
        <dbReference type="ARBA" id="ARBA00023270"/>
    </source>
</evidence>
<dbReference type="InterPro" id="IPR004732">
    <property type="entry name" value="Transaldolase_2"/>
</dbReference>
<dbReference type="GO" id="GO:0006098">
    <property type="term" value="P:pentose-phosphate shunt"/>
    <property type="evidence" value="ECO:0007669"/>
    <property type="project" value="UniProtKB-UniPathway"/>
</dbReference>
<keyword evidence="5" id="KW-0963">Cytoplasm</keyword>
<dbReference type="GO" id="GO:0005737">
    <property type="term" value="C:cytoplasm"/>
    <property type="evidence" value="ECO:0007669"/>
    <property type="project" value="UniProtKB-SubCell"/>
</dbReference>
<evidence type="ECO:0000256" key="3">
    <source>
        <dbReference type="ARBA" id="ARBA00004959"/>
    </source>
</evidence>
<dbReference type="PROSITE" id="PS00958">
    <property type="entry name" value="TRANSALDOLASE_2"/>
    <property type="match status" value="1"/>
</dbReference>
<keyword evidence="6" id="KW-0808">Transferase</keyword>
<evidence type="ECO:0000256" key="2">
    <source>
        <dbReference type="ARBA" id="ARBA00004496"/>
    </source>
</evidence>
<dbReference type="UniPathway" id="UPA00115"/>
<dbReference type="EMBL" id="JNSK01000186">
    <property type="protein sequence ID" value="KGA13005.1"/>
    <property type="molecule type" value="Genomic_DNA"/>
</dbReference>
<dbReference type="InterPro" id="IPR018225">
    <property type="entry name" value="Transaldolase_AS"/>
</dbReference>
<dbReference type="NCBIfam" id="TIGR00876">
    <property type="entry name" value="tal_mycobact"/>
    <property type="match status" value="1"/>
</dbReference>
<protein>
    <recommendedName>
        <fullName evidence="11">Transaldolase</fullName>
    </recommendedName>
</protein>
<sequence>MQISQLATAGCSVWLDDLSRAKLTGTDAHSLPPRIANSGVVGVTTNPAIFKAAISNATEYSADIALLKGSKVEAVITKLTTDDVRKACDLFTDIYQSSNGFDGRVSIEVDPRSAHDTAATVAEGKALWQVIDRPNVMIKVPATLAGLPAITELIGQGISVNVTLIFSIERYLQVIQAYIAGIEIAAKNGVELNNIHSVASFFISRLDTAIDPILKADGGVLAHSLLGAAAIANAHLAYEQFEKEFATERWRALAGQGANLQRPLWASTGVKDPAYDDTRYVLELVAPHTVNTMPQSTLDAVLDHGVFKGNTITGKYDEARVVFSQLAELGISIEKVTADLETDGVKKFADAWNELLASVEGAIA</sequence>
<comment type="catalytic activity">
    <reaction evidence="9">
        <text>D-sedoheptulose 7-phosphate + D-glyceraldehyde 3-phosphate = D-erythrose 4-phosphate + beta-D-fructose 6-phosphate</text>
        <dbReference type="Rhea" id="RHEA:17053"/>
        <dbReference type="ChEBI" id="CHEBI:16897"/>
        <dbReference type="ChEBI" id="CHEBI:57483"/>
        <dbReference type="ChEBI" id="CHEBI:57634"/>
        <dbReference type="ChEBI" id="CHEBI:59776"/>
        <dbReference type="EC" id="2.2.1.2"/>
    </reaction>
</comment>
<keyword evidence="7" id="KW-0570">Pentose shunt</keyword>
<evidence type="ECO:0000256" key="6">
    <source>
        <dbReference type="ARBA" id="ARBA00022679"/>
    </source>
</evidence>
<reference evidence="10" key="1">
    <citation type="submission" date="2014-05" db="EMBL/GenBank/DDBJ databases">
        <title>Key roles for freshwater Actinobacteria revealed by deep metagenomic sequencing.</title>
        <authorList>
            <person name="Ghai R."/>
            <person name="Mizuno C.M."/>
            <person name="Picazo A."/>
            <person name="Camacho A."/>
            <person name="Rodriguez-Valera F."/>
        </authorList>
    </citation>
    <scope>NUCLEOTIDE SEQUENCE</scope>
</reference>
<dbReference type="CDD" id="cd00955">
    <property type="entry name" value="Transaldolase_like"/>
    <property type="match status" value="1"/>
</dbReference>
<dbReference type="SUPFAM" id="SSF51569">
    <property type="entry name" value="Aldolase"/>
    <property type="match status" value="1"/>
</dbReference>
<comment type="caution">
    <text evidence="10">The sequence shown here is derived from an EMBL/GenBank/DDBJ whole genome shotgun (WGS) entry which is preliminary data.</text>
</comment>
<comment type="subcellular location">
    <subcellularLocation>
        <location evidence="2">Cytoplasm</location>
    </subcellularLocation>
</comment>
<evidence type="ECO:0008006" key="11">
    <source>
        <dbReference type="Google" id="ProtNLM"/>
    </source>
</evidence>
<proteinExistence type="inferred from homology"/>
<comment type="pathway">
    <text evidence="3">Carbohydrate degradation; pentose phosphate pathway.</text>
</comment>
<keyword evidence="8" id="KW-0704">Schiff base</keyword>
<accession>A0A094PMS6</accession>
<dbReference type="AlphaFoldDB" id="A0A094PMS6"/>
<evidence type="ECO:0000256" key="5">
    <source>
        <dbReference type="ARBA" id="ARBA00022490"/>
    </source>
</evidence>
<dbReference type="GO" id="GO:0005975">
    <property type="term" value="P:carbohydrate metabolic process"/>
    <property type="evidence" value="ECO:0007669"/>
    <property type="project" value="InterPro"/>
</dbReference>
<dbReference type="InterPro" id="IPR013785">
    <property type="entry name" value="Aldolase_TIM"/>
</dbReference>
<dbReference type="GO" id="GO:0004801">
    <property type="term" value="F:transaldolase activity"/>
    <property type="evidence" value="ECO:0007669"/>
    <property type="project" value="UniProtKB-EC"/>
</dbReference>
<comment type="similarity">
    <text evidence="4">Belongs to the transaldolase family. Type 2 subfamily.</text>
</comment>
<dbReference type="Pfam" id="PF00923">
    <property type="entry name" value="TAL_FSA"/>
    <property type="match status" value="1"/>
</dbReference>
<dbReference type="PROSITE" id="PS01054">
    <property type="entry name" value="TRANSALDOLASE_1"/>
    <property type="match status" value="1"/>
</dbReference>
<comment type="function">
    <text evidence="1">Transaldolase is important for the balance of metabolites in the pentose-phosphate pathway.</text>
</comment>
<dbReference type="HAMAP" id="MF_00493">
    <property type="entry name" value="Transaldolase_2"/>
    <property type="match status" value="1"/>
</dbReference>
<evidence type="ECO:0000313" key="10">
    <source>
        <dbReference type="EMBL" id="KGA13005.1"/>
    </source>
</evidence>
<gene>
    <name evidence="10" type="ORF">GM50_23325</name>
</gene>
<dbReference type="NCBIfam" id="NF002881">
    <property type="entry name" value="PRK03343.1"/>
    <property type="match status" value="1"/>
</dbReference>
<dbReference type="PANTHER" id="PTHR10683">
    <property type="entry name" value="TRANSALDOLASE"/>
    <property type="match status" value="1"/>
</dbReference>
<evidence type="ECO:0000256" key="1">
    <source>
        <dbReference type="ARBA" id="ARBA00003518"/>
    </source>
</evidence>
<evidence type="ECO:0000256" key="7">
    <source>
        <dbReference type="ARBA" id="ARBA00023126"/>
    </source>
</evidence>
<dbReference type="PIRSF" id="PIRSF036915">
    <property type="entry name" value="Trnald_Bac_Plnt"/>
    <property type="match status" value="1"/>
</dbReference>
<organism evidence="10">
    <name type="scientific">freshwater metagenome</name>
    <dbReference type="NCBI Taxonomy" id="449393"/>
    <lineage>
        <taxon>unclassified sequences</taxon>
        <taxon>metagenomes</taxon>
        <taxon>ecological metagenomes</taxon>
    </lineage>
</organism>
<dbReference type="PANTHER" id="PTHR10683:SF31">
    <property type="entry name" value="TRANSALDOLASE"/>
    <property type="match status" value="1"/>
</dbReference>
<evidence type="ECO:0000256" key="4">
    <source>
        <dbReference type="ARBA" id="ARBA00008426"/>
    </source>
</evidence>
<evidence type="ECO:0000256" key="9">
    <source>
        <dbReference type="ARBA" id="ARBA00048810"/>
    </source>
</evidence>
<name>A0A094PMS6_9ZZZZ</name>
<dbReference type="Gene3D" id="3.20.20.70">
    <property type="entry name" value="Aldolase class I"/>
    <property type="match status" value="1"/>
</dbReference>